<accession>A0A5Q2FGW5</accession>
<dbReference type="EMBL" id="CP045725">
    <property type="protein sequence ID" value="QGF25027.1"/>
    <property type="molecule type" value="Genomic_DNA"/>
</dbReference>
<name>A0A5Q2FGW5_9ACTN</name>
<keyword evidence="3" id="KW-1185">Reference proteome</keyword>
<organism evidence="2 3">
    <name type="scientific">Raineyella fluvialis</name>
    <dbReference type="NCBI Taxonomy" id="2662261"/>
    <lineage>
        <taxon>Bacteria</taxon>
        <taxon>Bacillati</taxon>
        <taxon>Actinomycetota</taxon>
        <taxon>Actinomycetes</taxon>
        <taxon>Propionibacteriales</taxon>
        <taxon>Propionibacteriaceae</taxon>
        <taxon>Raineyella</taxon>
    </lineage>
</organism>
<evidence type="ECO:0000259" key="1">
    <source>
        <dbReference type="Pfam" id="PF19993"/>
    </source>
</evidence>
<dbReference type="Gene3D" id="3.40.50.300">
    <property type="entry name" value="P-loop containing nucleotide triphosphate hydrolases"/>
    <property type="match status" value="1"/>
</dbReference>
<dbReference type="Pfam" id="PF19993">
    <property type="entry name" value="DO-GTPase2"/>
    <property type="match status" value="1"/>
</dbReference>
<dbReference type="RefSeq" id="WP_153573555.1">
    <property type="nucleotide sequence ID" value="NZ_CP045725.1"/>
</dbReference>
<dbReference type="Proteomes" id="UP000386847">
    <property type="component" value="Chromosome"/>
</dbReference>
<gene>
    <name evidence="2" type="ORF">Rai3103_01685</name>
</gene>
<dbReference type="AlphaFoldDB" id="A0A5Q2FGW5"/>
<feature type="domain" description="Double-GTPase 2" evidence="1">
    <location>
        <begin position="10"/>
        <end position="161"/>
    </location>
</feature>
<dbReference type="InterPro" id="IPR027417">
    <property type="entry name" value="P-loop_NTPase"/>
</dbReference>
<evidence type="ECO:0000313" key="3">
    <source>
        <dbReference type="Proteomes" id="UP000386847"/>
    </source>
</evidence>
<evidence type="ECO:0000313" key="2">
    <source>
        <dbReference type="EMBL" id="QGF25027.1"/>
    </source>
</evidence>
<proteinExistence type="predicted"/>
<reference evidence="2 3" key="1">
    <citation type="submission" date="2019-10" db="EMBL/GenBank/DDBJ databases">
        <title>Genomic analysis of Raineyella sp. CBA3103.</title>
        <authorList>
            <person name="Roh S.W."/>
        </authorList>
    </citation>
    <scope>NUCLEOTIDE SEQUENCE [LARGE SCALE GENOMIC DNA]</scope>
    <source>
        <strain evidence="2 3">CBA3103</strain>
    </source>
</reference>
<protein>
    <submittedName>
        <fullName evidence="2">ATP/GTP-binding protein</fullName>
    </submittedName>
</protein>
<dbReference type="InterPro" id="IPR045528">
    <property type="entry name" value="DO-GTPase2"/>
</dbReference>
<sequence>MAPKVKEQNIAVFGESGSGKTVLLSSFYGATQEPSFLSSNLYQVLADDTSQGLRLHANYLKMSKAAQVPPTNRFDAVPYSFTIRPKDGDGAAAAPSSSFGALRLVWHDYPGQWFEQDPSSDEVSRRRVETFTKLLKSDVALVLVDGQKLLDYAGEEEKYFRMMLGGLRVGLEKLKDDILADGKPLEEFPRIWILALSKADLHPELDVQGFKDLLVEKAAGDIVMLQQTLKGFVQAPEALSLGEDFMLLSSAKFEPGKIEVTERVGLDLILPVATMLPLERVAQWAEKVDMPLRMLGGLVDHANEFAVVLTGAAGTLLTKVLSKVPKVGPVLAPLAVPALAELIKSGGAKLEEIHAQALANRDYLTATLTQFRLDLDRGVKDRLLVKSPW</sequence>
<dbReference type="KEGG" id="rain:Rai3103_01685"/>
<dbReference type="SUPFAM" id="SSF52540">
    <property type="entry name" value="P-loop containing nucleoside triphosphate hydrolases"/>
    <property type="match status" value="1"/>
</dbReference>